<dbReference type="EMBL" id="BX908798">
    <property type="protein sequence ID" value="CAF23712.1"/>
    <property type="molecule type" value="Genomic_DNA"/>
</dbReference>
<evidence type="ECO:0000313" key="2">
    <source>
        <dbReference type="EMBL" id="CAF23712.1"/>
    </source>
</evidence>
<keyword evidence="1" id="KW-0175">Coiled coil</keyword>
<accession>Q6MCI7</accession>
<dbReference type="KEGG" id="pcu:PC_RS04765"/>
<dbReference type="HOGENOM" id="CLU_2424278_0_0_0"/>
<name>Q6MCI7_PARUW</name>
<organism evidence="2 3">
    <name type="scientific">Protochlamydia amoebophila (strain UWE25)</name>
    <dbReference type="NCBI Taxonomy" id="264201"/>
    <lineage>
        <taxon>Bacteria</taxon>
        <taxon>Pseudomonadati</taxon>
        <taxon>Chlamydiota</taxon>
        <taxon>Chlamydiia</taxon>
        <taxon>Parachlamydiales</taxon>
        <taxon>Parachlamydiaceae</taxon>
        <taxon>Candidatus Protochlamydia</taxon>
    </lineage>
</organism>
<keyword evidence="3" id="KW-1185">Reference proteome</keyword>
<evidence type="ECO:0000313" key="3">
    <source>
        <dbReference type="Proteomes" id="UP000000529"/>
    </source>
</evidence>
<gene>
    <name evidence="2" type="ORF">PC_RS04765</name>
</gene>
<dbReference type="RefSeq" id="WP_011175538.1">
    <property type="nucleotide sequence ID" value="NC_005861.2"/>
</dbReference>
<sequence length="91" mass="10907">MNSFGFMIGETAVMMKEIEDMKQQQANEEIQILNLQIHELETQLQIGKEKKEKINYKLEAMLLVEKELEQLHSEEKRYEKRLKAIYNSLYN</sequence>
<evidence type="ECO:0000256" key="1">
    <source>
        <dbReference type="SAM" id="Coils"/>
    </source>
</evidence>
<reference evidence="2 3" key="1">
    <citation type="journal article" date="2004" name="Science">
        <title>Illuminating the evolutionary history of chlamydiae.</title>
        <authorList>
            <person name="Horn M."/>
            <person name="Collingro A."/>
            <person name="Schmitz-Esser S."/>
            <person name="Beier C.L."/>
            <person name="Purkhold U."/>
            <person name="Fartmann B."/>
            <person name="Brandt P."/>
            <person name="Nyakatura G.J."/>
            <person name="Droege M."/>
            <person name="Frishman D."/>
            <person name="Rattei T."/>
            <person name="Mewes H."/>
            <person name="Wagner M."/>
        </authorList>
    </citation>
    <scope>NUCLEOTIDE SEQUENCE [LARGE SCALE GENOMIC DNA]</scope>
    <source>
        <strain evidence="2 3">UWE25</strain>
    </source>
</reference>
<dbReference type="AlphaFoldDB" id="Q6MCI7"/>
<protein>
    <submittedName>
        <fullName evidence="2">Uncharacterized protein</fullName>
    </submittedName>
</protein>
<dbReference type="STRING" id="264201.pc0988"/>
<dbReference type="Proteomes" id="UP000000529">
    <property type="component" value="Chromosome"/>
</dbReference>
<proteinExistence type="predicted"/>
<feature type="coiled-coil region" evidence="1">
    <location>
        <begin position="23"/>
        <end position="88"/>
    </location>
</feature>